<feature type="domain" description="PA14" evidence="6">
    <location>
        <begin position="111"/>
        <end position="254"/>
    </location>
</feature>
<proteinExistence type="inferred from homology"/>
<evidence type="ECO:0000256" key="2">
    <source>
        <dbReference type="ARBA" id="ARBA00022729"/>
    </source>
</evidence>
<dbReference type="InterPro" id="IPR051154">
    <property type="entry name" value="Prespore-cell_inducing_factor"/>
</dbReference>
<dbReference type="PANTHER" id="PTHR31137">
    <property type="entry name" value="PROTEIN PSIB-RELATED-RELATED"/>
    <property type="match status" value="1"/>
</dbReference>
<evidence type="ECO:0000256" key="4">
    <source>
        <dbReference type="SAM" id="Phobius"/>
    </source>
</evidence>
<evidence type="ECO:0000256" key="1">
    <source>
        <dbReference type="ARBA" id="ARBA00008709"/>
    </source>
</evidence>
<dbReference type="OrthoDB" id="19087at2759"/>
<keyword evidence="2 5" id="KW-0732">Signal</keyword>
<evidence type="ECO:0000313" key="8">
    <source>
        <dbReference type="Proteomes" id="UP000695562"/>
    </source>
</evidence>
<evidence type="ECO:0000259" key="6">
    <source>
        <dbReference type="PROSITE" id="PS51820"/>
    </source>
</evidence>
<reference evidence="7" key="1">
    <citation type="submission" date="2020-01" db="EMBL/GenBank/DDBJ databases">
        <title>Development of genomics and gene disruption for Polysphondylium violaceum indicates a role for the polyketide synthase stlB in stalk morphogenesis.</title>
        <authorList>
            <person name="Narita B."/>
            <person name="Kawabe Y."/>
            <person name="Kin K."/>
            <person name="Saito T."/>
            <person name="Gibbs R."/>
            <person name="Kuspa A."/>
            <person name="Muzny D."/>
            <person name="Queller D."/>
            <person name="Richards S."/>
            <person name="Strassman J."/>
            <person name="Sucgang R."/>
            <person name="Worley K."/>
            <person name="Schaap P."/>
        </authorList>
    </citation>
    <scope>NUCLEOTIDE SEQUENCE</scope>
    <source>
        <strain evidence="7">QSvi11</strain>
    </source>
</reference>
<dbReference type="PROSITE" id="PS51820">
    <property type="entry name" value="PA14"/>
    <property type="match status" value="1"/>
</dbReference>
<keyword evidence="4" id="KW-0472">Membrane</keyword>
<keyword evidence="8" id="KW-1185">Reference proteome</keyword>
<dbReference type="Pfam" id="PF00526">
    <property type="entry name" value="Dicty_CTDC"/>
    <property type="match status" value="4"/>
</dbReference>
<keyword evidence="4" id="KW-1133">Transmembrane helix</keyword>
<organism evidence="7 8">
    <name type="scientific">Polysphondylium violaceum</name>
    <dbReference type="NCBI Taxonomy" id="133409"/>
    <lineage>
        <taxon>Eukaryota</taxon>
        <taxon>Amoebozoa</taxon>
        <taxon>Evosea</taxon>
        <taxon>Eumycetozoa</taxon>
        <taxon>Dictyostelia</taxon>
        <taxon>Dictyosteliales</taxon>
        <taxon>Dictyosteliaceae</taxon>
        <taxon>Polysphondylium</taxon>
    </lineage>
</organism>
<comment type="similarity">
    <text evidence="1">Belongs to the prespore-cell-inducing factor family.</text>
</comment>
<evidence type="ECO:0000256" key="5">
    <source>
        <dbReference type="SAM" id="SignalP"/>
    </source>
</evidence>
<dbReference type="NCBIfam" id="TIGR02148">
    <property type="entry name" value="Fibro_Slime"/>
    <property type="match status" value="1"/>
</dbReference>
<feature type="transmembrane region" description="Helical" evidence="4">
    <location>
        <begin position="625"/>
        <end position="648"/>
    </location>
</feature>
<accession>A0A8J4QAW5</accession>
<comment type="caution">
    <text evidence="7">The sequence shown here is derived from an EMBL/GenBank/DDBJ whole genome shotgun (WGS) entry which is preliminary data.</text>
</comment>
<dbReference type="AlphaFoldDB" id="A0A8J4QAW5"/>
<keyword evidence="3" id="KW-0325">Glycoprotein</keyword>
<evidence type="ECO:0000256" key="3">
    <source>
        <dbReference type="ARBA" id="ARBA00023180"/>
    </source>
</evidence>
<dbReference type="InterPro" id="IPR001673">
    <property type="entry name" value="S_mold_repeat"/>
</dbReference>
<dbReference type="InterPro" id="IPR011658">
    <property type="entry name" value="PA14_dom"/>
</dbReference>
<keyword evidence="4" id="KW-0812">Transmembrane</keyword>
<dbReference type="Pfam" id="PF07691">
    <property type="entry name" value="PA14"/>
    <property type="match status" value="1"/>
</dbReference>
<dbReference type="InterPro" id="IPR011874">
    <property type="entry name" value="Fibro_Slime"/>
</dbReference>
<feature type="signal peptide" evidence="5">
    <location>
        <begin position="1"/>
        <end position="21"/>
    </location>
</feature>
<evidence type="ECO:0000313" key="7">
    <source>
        <dbReference type="EMBL" id="KAF2078236.1"/>
    </source>
</evidence>
<feature type="chain" id="PRO_5035253785" description="PA14 domain-containing protein" evidence="5">
    <location>
        <begin position="22"/>
        <end position="690"/>
    </location>
</feature>
<name>A0A8J4QAW5_9MYCE</name>
<sequence>MLKLNILLFVLLSVLAFTIYADEIPSTLKLEAIIFDQHPSLDSNFEPEGGNLTPGLVKTSLNQVSRVPELVSTAQTALNNQGRIKSPTTFKWWFASNPATNVPIQSPMVLNYQDRSGVYSYSNSYFFPIDGKGWDATGKYRIYSNGSVNHNFHFCLKINSKFTYKGTEEFLFVGDDDVWVFIDNKLAVDLGGLHSREQASINLKSSTLGLKVDKTYNFDFFYCERHTTASNMRIDTNLEVFCPYYDYCGVCSGDGSTCCNAATTCNDNKPCTIDTCPPWNTVIDSGKSISDYCSHTPKSCPNDNQCYTGSCNTANGNCQQTKITCPPIACQVLIGCNNSTGCQYKPKCSGPCNTGKCDAQGECIARDCQGSDPCKVYSCDPNSGCSMVDKCPQLDNPCIIASCSANGTCINTDISQGGKCCKDDCDDKLKPCQYGTCDTDGKCIVHEKDLEDGNLCTIGKCDPATGVVSQDPVVCDGCKDCAEGNCIQVDANCDDSNFCTIDACSASGNCTYTPTNCDDQDPCTIDTCDAKEGKCVHTPLVCPDEGNCQVGYCSAGECKVKPRECPATGAFCLITECDEAAGCIVYDKRCTSDNPKCQRGVCSNETAECVSRDYDPKPFICKTAAVVSTAVIAGVTVAGAVALGLAIFGGKKGYDYWKETHDNKISMATENPLYVQNPASAENPLYTGNT</sequence>
<dbReference type="SMART" id="SM00758">
    <property type="entry name" value="PA14"/>
    <property type="match status" value="1"/>
</dbReference>
<dbReference type="EMBL" id="AJWJ01000008">
    <property type="protein sequence ID" value="KAF2078236.1"/>
    <property type="molecule type" value="Genomic_DNA"/>
</dbReference>
<gene>
    <name evidence="7" type="ORF">CYY_000426</name>
</gene>
<protein>
    <recommendedName>
        <fullName evidence="6">PA14 domain-containing protein</fullName>
    </recommendedName>
</protein>
<dbReference type="GO" id="GO:0005576">
    <property type="term" value="C:extracellular region"/>
    <property type="evidence" value="ECO:0007669"/>
    <property type="project" value="TreeGrafter"/>
</dbReference>
<dbReference type="Proteomes" id="UP000695562">
    <property type="component" value="Unassembled WGS sequence"/>
</dbReference>
<dbReference type="InterPro" id="IPR037524">
    <property type="entry name" value="PA14/GLEYA"/>
</dbReference>